<dbReference type="Proteomes" id="UP000193435">
    <property type="component" value="Unassembled WGS sequence"/>
</dbReference>
<feature type="domain" description="Metallo-beta-lactamase" evidence="7">
    <location>
        <begin position="518"/>
        <end position="728"/>
    </location>
</feature>
<evidence type="ECO:0000256" key="3">
    <source>
        <dbReference type="ARBA" id="ARBA00022692"/>
    </source>
</evidence>
<name>A0A1X7NMN9_9LACT</name>
<feature type="transmembrane region" description="Helical" evidence="6">
    <location>
        <begin position="6"/>
        <end position="29"/>
    </location>
</feature>
<dbReference type="Pfam" id="PF00753">
    <property type="entry name" value="Lactamase_B"/>
    <property type="match status" value="1"/>
</dbReference>
<dbReference type="InterPro" id="IPR004477">
    <property type="entry name" value="ComEC_N"/>
</dbReference>
<dbReference type="InterPro" id="IPR052159">
    <property type="entry name" value="Competence_DNA_uptake"/>
</dbReference>
<dbReference type="Pfam" id="PF13567">
    <property type="entry name" value="DUF4131"/>
    <property type="match status" value="1"/>
</dbReference>
<dbReference type="STRING" id="1073423.SAMN04488700_2144"/>
<evidence type="ECO:0000256" key="6">
    <source>
        <dbReference type="SAM" id="Phobius"/>
    </source>
</evidence>
<feature type="transmembrane region" description="Helical" evidence="6">
    <location>
        <begin position="359"/>
        <end position="381"/>
    </location>
</feature>
<feature type="transmembrane region" description="Helical" evidence="6">
    <location>
        <begin position="393"/>
        <end position="417"/>
    </location>
</feature>
<dbReference type="Pfam" id="PF03772">
    <property type="entry name" value="Competence"/>
    <property type="match status" value="1"/>
</dbReference>
<evidence type="ECO:0000313" key="8">
    <source>
        <dbReference type="EMBL" id="SMH38468.1"/>
    </source>
</evidence>
<evidence type="ECO:0000256" key="2">
    <source>
        <dbReference type="ARBA" id="ARBA00022475"/>
    </source>
</evidence>
<accession>A0A1X7NMN9</accession>
<dbReference type="RefSeq" id="WP_234987904.1">
    <property type="nucleotide sequence ID" value="NZ_FOAH01000009.1"/>
</dbReference>
<keyword evidence="4 6" id="KW-1133">Transmembrane helix</keyword>
<keyword evidence="5 6" id="KW-0472">Membrane</keyword>
<dbReference type="InterPro" id="IPR001279">
    <property type="entry name" value="Metallo-B-lactamas"/>
</dbReference>
<feature type="transmembrane region" description="Helical" evidence="6">
    <location>
        <begin position="233"/>
        <end position="255"/>
    </location>
</feature>
<dbReference type="Gene3D" id="3.60.15.10">
    <property type="entry name" value="Ribonuclease Z/Hydroxyacylglutathione hydrolase-like"/>
    <property type="match status" value="1"/>
</dbReference>
<dbReference type="InterPro" id="IPR035681">
    <property type="entry name" value="ComA-like_MBL"/>
</dbReference>
<evidence type="ECO:0000313" key="9">
    <source>
        <dbReference type="Proteomes" id="UP000193435"/>
    </source>
</evidence>
<evidence type="ECO:0000256" key="1">
    <source>
        <dbReference type="ARBA" id="ARBA00004651"/>
    </source>
</evidence>
<gene>
    <name evidence="8" type="ORF">SAMN04488700_2144</name>
</gene>
<keyword evidence="2" id="KW-1003">Cell membrane</keyword>
<evidence type="ECO:0000259" key="7">
    <source>
        <dbReference type="SMART" id="SM00849"/>
    </source>
</evidence>
<dbReference type="PANTHER" id="PTHR30619:SF1">
    <property type="entry name" value="RECOMBINATION PROTEIN 2"/>
    <property type="match status" value="1"/>
</dbReference>
<dbReference type="GO" id="GO:0005886">
    <property type="term" value="C:plasma membrane"/>
    <property type="evidence" value="ECO:0007669"/>
    <property type="project" value="UniProtKB-SubCell"/>
</dbReference>
<protein>
    <submittedName>
        <fullName evidence="8">Competence protein ComEC</fullName>
    </submittedName>
</protein>
<feature type="transmembrane region" description="Helical" evidence="6">
    <location>
        <begin position="448"/>
        <end position="473"/>
    </location>
</feature>
<comment type="subcellular location">
    <subcellularLocation>
        <location evidence="1">Cell membrane</location>
        <topology evidence="1">Multi-pass membrane protein</topology>
    </subcellularLocation>
</comment>
<organism evidence="8 9">
    <name type="scientific">Carnobacterium iners</name>
    <dbReference type="NCBI Taxonomy" id="1073423"/>
    <lineage>
        <taxon>Bacteria</taxon>
        <taxon>Bacillati</taxon>
        <taxon>Bacillota</taxon>
        <taxon>Bacilli</taxon>
        <taxon>Lactobacillales</taxon>
        <taxon>Carnobacteriaceae</taxon>
        <taxon>Carnobacterium</taxon>
    </lineage>
</organism>
<dbReference type="EMBL" id="FXBJ01000002">
    <property type="protein sequence ID" value="SMH38468.1"/>
    <property type="molecule type" value="Genomic_DNA"/>
</dbReference>
<proteinExistence type="predicted"/>
<dbReference type="InterPro" id="IPR004797">
    <property type="entry name" value="Competence_ComEC/Rec2"/>
</dbReference>
<sequence length="781" mass="89173">MFPAILGLISSLIVLTTMHWLAVIMYLIFLLRLYKTKRLTLIVGSLVLSFLVILVTNVHQWTNQTKLTTEDKNFTVIIKPDEIKIDGDQLQFYGTTDKSANILPVAEKLVVFYTLNSIKEKKIWEAQTTIVTVTISGNLEQPEKNRNQNQFNYQTFLKRKKVHWILKAETIQSLYQPKSTFFTKLKPANMRMALLKQLDKKFTLKVSQYMKTLLFADLNSLDKTTIQQFKEIGIIHLLSISGLHIQFFLTGLVYLLWRMGVTKETTFYIMLIVLPFYGNLTGWGTSVYRAIVMSLILLTCSHFKKVVSSLDVWSWTLLSAILIDPYQLFSVGFQLSYLLSLVLLILSQTYFTVSKLPIVTNFIISFILMLVSIPILSYHFFEFSWIGIFANLLFVPLFTWLLLPIFIVLLIVSFIFYQSSLFQYSVISIEKLLTIIEKIAEMISELPFITIVTGRVPLFLMLVFICSLIYFILTLEINRNIINKRVFSTILLIISFILFSSYQRYSPFDKVVVVDVGQGDSIIIKKSFGRGNYLIDTGGSIAFETKEWQKKKNPPSLAKRVVIPTLKSQGIASLDQVLISHGDEDHCGALLDLTQSIKVKELIFPAGTLNKPSFQKTVSKIAGSETLIHEVIASEEKTTFINSTLAVLWPPSSGKGENNDSMVLYGKIGSYFWLFTGDIEEGENQLIQRYPNLKVDVLKVAHHGSQTSTSQNFIDSIQPKHALISCGVNNRYNHPNSEVLNRIQTSQIYRTDINGAIHFSHIKIGENKYKESFYTIFKEKD</sequence>
<dbReference type="SMART" id="SM00849">
    <property type="entry name" value="Lactamase_B"/>
    <property type="match status" value="1"/>
</dbReference>
<dbReference type="GO" id="GO:0030420">
    <property type="term" value="P:establishment of competence for transformation"/>
    <property type="evidence" value="ECO:0007669"/>
    <property type="project" value="InterPro"/>
</dbReference>
<reference evidence="8 9" key="1">
    <citation type="submission" date="2017-04" db="EMBL/GenBank/DDBJ databases">
        <authorList>
            <person name="Afonso C.L."/>
            <person name="Miller P.J."/>
            <person name="Scott M.A."/>
            <person name="Spackman E."/>
            <person name="Goraichik I."/>
            <person name="Dimitrov K.M."/>
            <person name="Suarez D.L."/>
            <person name="Swayne D.E."/>
        </authorList>
    </citation>
    <scope>NUCLEOTIDE SEQUENCE [LARGE SCALE GENOMIC DNA]</scope>
    <source>
        <strain evidence="8 9">LMG26642</strain>
    </source>
</reference>
<dbReference type="PANTHER" id="PTHR30619">
    <property type="entry name" value="DNA INTERNALIZATION/COMPETENCE PROTEIN COMEC/REC2"/>
    <property type="match status" value="1"/>
</dbReference>
<feature type="transmembrane region" description="Helical" evidence="6">
    <location>
        <begin position="41"/>
        <end position="61"/>
    </location>
</feature>
<feature type="transmembrane region" description="Helical" evidence="6">
    <location>
        <begin position="267"/>
        <end position="286"/>
    </location>
</feature>
<keyword evidence="3 6" id="KW-0812">Transmembrane</keyword>
<dbReference type="InterPro" id="IPR036866">
    <property type="entry name" value="RibonucZ/Hydroxyglut_hydro"/>
</dbReference>
<keyword evidence="9" id="KW-1185">Reference proteome</keyword>
<feature type="transmembrane region" description="Helical" evidence="6">
    <location>
        <begin position="335"/>
        <end position="353"/>
    </location>
</feature>
<dbReference type="NCBIfam" id="TIGR00360">
    <property type="entry name" value="ComEC_N-term"/>
    <property type="match status" value="1"/>
</dbReference>
<evidence type="ECO:0000256" key="5">
    <source>
        <dbReference type="ARBA" id="ARBA00023136"/>
    </source>
</evidence>
<evidence type="ECO:0000256" key="4">
    <source>
        <dbReference type="ARBA" id="ARBA00022989"/>
    </source>
</evidence>
<dbReference type="InterPro" id="IPR025405">
    <property type="entry name" value="DUF4131"/>
</dbReference>
<dbReference type="AlphaFoldDB" id="A0A1X7NMN9"/>
<dbReference type="CDD" id="cd07731">
    <property type="entry name" value="ComA-like_MBL-fold"/>
    <property type="match status" value="1"/>
</dbReference>
<feature type="transmembrane region" description="Helical" evidence="6">
    <location>
        <begin position="485"/>
        <end position="502"/>
    </location>
</feature>
<dbReference type="NCBIfam" id="TIGR00361">
    <property type="entry name" value="ComEC_Rec2"/>
    <property type="match status" value="1"/>
</dbReference>
<dbReference type="SUPFAM" id="SSF56281">
    <property type="entry name" value="Metallo-hydrolase/oxidoreductase"/>
    <property type="match status" value="1"/>
</dbReference>